<reference evidence="6" key="1">
    <citation type="submission" date="2021-03" db="EMBL/GenBank/DDBJ databases">
        <title>Antimicrobial resistance genes in bacteria isolated from Japanese honey, and their potential for conferring macrolide and lincosamide resistance in the American foulbrood pathogen Paenibacillus larvae.</title>
        <authorList>
            <person name="Okamoto M."/>
            <person name="Kumagai M."/>
            <person name="Kanamori H."/>
            <person name="Takamatsu D."/>
        </authorList>
    </citation>
    <scope>NUCLEOTIDE SEQUENCE</scope>
    <source>
        <strain evidence="6">J43TS3</strain>
    </source>
</reference>
<dbReference type="Pfam" id="PF19567">
    <property type="entry name" value="CpsB_CapC"/>
    <property type="match status" value="1"/>
</dbReference>
<evidence type="ECO:0000256" key="3">
    <source>
        <dbReference type="ARBA" id="ARBA00022912"/>
    </source>
</evidence>
<evidence type="ECO:0000313" key="7">
    <source>
        <dbReference type="Proteomes" id="UP000676917"/>
    </source>
</evidence>
<evidence type="ECO:0000313" key="6">
    <source>
        <dbReference type="EMBL" id="GIO26971.1"/>
    </source>
</evidence>
<comment type="similarity">
    <text evidence="1 5">Belongs to the metallo-dependent hydrolases superfamily. CpsB/CapC family.</text>
</comment>
<dbReference type="Gene3D" id="3.20.20.140">
    <property type="entry name" value="Metal-dependent hydrolases"/>
    <property type="match status" value="1"/>
</dbReference>
<evidence type="ECO:0000256" key="4">
    <source>
        <dbReference type="ARBA" id="ARBA00051722"/>
    </source>
</evidence>
<dbReference type="GO" id="GO:0030145">
    <property type="term" value="F:manganese ion binding"/>
    <property type="evidence" value="ECO:0007669"/>
    <property type="project" value="UniProtKB-UniRule"/>
</dbReference>
<protein>
    <recommendedName>
        <fullName evidence="5">Tyrosine-protein phosphatase</fullName>
        <ecNumber evidence="5">3.1.3.48</ecNumber>
    </recommendedName>
</protein>
<dbReference type="InterPro" id="IPR016667">
    <property type="entry name" value="Caps_polysacc_synth_CpsB/CapC"/>
</dbReference>
<dbReference type="PANTHER" id="PTHR39181:SF1">
    <property type="entry name" value="TYROSINE-PROTEIN PHOSPHATASE YWQE"/>
    <property type="match status" value="1"/>
</dbReference>
<dbReference type="GO" id="GO:0004725">
    <property type="term" value="F:protein tyrosine phosphatase activity"/>
    <property type="evidence" value="ECO:0007669"/>
    <property type="project" value="UniProtKB-UniRule"/>
</dbReference>
<evidence type="ECO:0000256" key="5">
    <source>
        <dbReference type="PIRNR" id="PIRNR016557"/>
    </source>
</evidence>
<dbReference type="PANTHER" id="PTHR39181">
    <property type="entry name" value="TYROSINE-PROTEIN PHOSPHATASE YWQE"/>
    <property type="match status" value="1"/>
</dbReference>
<dbReference type="Proteomes" id="UP000676917">
    <property type="component" value="Unassembled WGS sequence"/>
</dbReference>
<dbReference type="AlphaFoldDB" id="A0A919X7J4"/>
<dbReference type="EMBL" id="BORP01000002">
    <property type="protein sequence ID" value="GIO26971.1"/>
    <property type="molecule type" value="Genomic_DNA"/>
</dbReference>
<name>A0A919X7J4_9BACI</name>
<keyword evidence="3 5" id="KW-0904">Protein phosphatase</keyword>
<proteinExistence type="inferred from homology"/>
<dbReference type="InterPro" id="IPR016195">
    <property type="entry name" value="Pol/histidinol_Pase-like"/>
</dbReference>
<dbReference type="RefSeq" id="WP_212920458.1">
    <property type="nucleotide sequence ID" value="NZ_BORP01000002.1"/>
</dbReference>
<dbReference type="EC" id="3.1.3.48" evidence="5"/>
<keyword evidence="7" id="KW-1185">Reference proteome</keyword>
<gene>
    <name evidence="6" type="ORF">J43TS3_15820</name>
</gene>
<evidence type="ECO:0000256" key="2">
    <source>
        <dbReference type="ARBA" id="ARBA00022801"/>
    </source>
</evidence>
<comment type="caution">
    <text evidence="6">The sequence shown here is derived from an EMBL/GenBank/DDBJ whole genome shotgun (WGS) entry which is preliminary data.</text>
</comment>
<evidence type="ECO:0000256" key="1">
    <source>
        <dbReference type="ARBA" id="ARBA00005750"/>
    </source>
</evidence>
<keyword evidence="2 5" id="KW-0378">Hydrolase</keyword>
<comment type="catalytic activity">
    <reaction evidence="4 5">
        <text>O-phospho-L-tyrosyl-[protein] + H2O = L-tyrosyl-[protein] + phosphate</text>
        <dbReference type="Rhea" id="RHEA:10684"/>
        <dbReference type="Rhea" id="RHEA-COMP:10136"/>
        <dbReference type="Rhea" id="RHEA-COMP:20101"/>
        <dbReference type="ChEBI" id="CHEBI:15377"/>
        <dbReference type="ChEBI" id="CHEBI:43474"/>
        <dbReference type="ChEBI" id="CHEBI:46858"/>
        <dbReference type="ChEBI" id="CHEBI:61978"/>
        <dbReference type="EC" id="3.1.3.48"/>
    </reaction>
</comment>
<dbReference type="SUPFAM" id="SSF89550">
    <property type="entry name" value="PHP domain-like"/>
    <property type="match status" value="1"/>
</dbReference>
<organism evidence="6 7">
    <name type="scientific">Ornithinibacillus bavariensis</name>
    <dbReference type="NCBI Taxonomy" id="545502"/>
    <lineage>
        <taxon>Bacteria</taxon>
        <taxon>Bacillati</taxon>
        <taxon>Bacillota</taxon>
        <taxon>Bacilli</taxon>
        <taxon>Bacillales</taxon>
        <taxon>Bacillaceae</taxon>
        <taxon>Ornithinibacillus</taxon>
    </lineage>
</organism>
<dbReference type="PIRSF" id="PIRSF016557">
    <property type="entry name" value="Caps_synth_CpsB"/>
    <property type="match status" value="1"/>
</dbReference>
<accession>A0A919X7J4</accession>
<sequence length="256" mass="29533">MIDIHTHILPGIDDGAKTMEDSLAMARAAVEQGIHTVFATPHHQNGYYMNKKQDIVNKVKQFRNCLQDLNIPLTILVGQETRIHADFMAELNEDIIAPLQDTSYILVEFPSFEVPRYADKLLFDIQVAGFMPIIVHPERNQQIAEHPSILYDFVKKGALTQITAASLTGRFGKKTQQLSYQLIEHHLTHFIASDAHNTSSRRFILQEAFQLVRKEFGWDVYYTFMENPQLLLENQYVHRVEPILVKKKNSIFKIFP</sequence>